<dbReference type="Proteomes" id="UP001497482">
    <property type="component" value="Chromosome 15"/>
</dbReference>
<gene>
    <name evidence="1" type="ORF">KC01_LOCUS13416</name>
</gene>
<keyword evidence="2" id="KW-1185">Reference proteome</keyword>
<dbReference type="AlphaFoldDB" id="A0AAV2K440"/>
<evidence type="ECO:0000313" key="2">
    <source>
        <dbReference type="Proteomes" id="UP001497482"/>
    </source>
</evidence>
<sequence length="78" mass="9074">MPPGVFPKRQVQDCMMGVRGGQLVDRKLWIKSEQRTTAARDGEHRDINYSALSVQDNLLLQQDYQLRRHFLSDTVMVE</sequence>
<accession>A0AAV2K440</accession>
<name>A0AAV2K440_KNICA</name>
<reference evidence="1 2" key="1">
    <citation type="submission" date="2024-04" db="EMBL/GenBank/DDBJ databases">
        <authorList>
            <person name="Waldvogel A.-M."/>
            <person name="Schoenle A."/>
        </authorList>
    </citation>
    <scope>NUCLEOTIDE SEQUENCE [LARGE SCALE GENOMIC DNA]</scope>
</reference>
<proteinExistence type="predicted"/>
<evidence type="ECO:0000313" key="1">
    <source>
        <dbReference type="EMBL" id="CAL1582877.1"/>
    </source>
</evidence>
<protein>
    <submittedName>
        <fullName evidence="1">Uncharacterized protein</fullName>
    </submittedName>
</protein>
<dbReference type="EMBL" id="OZ035837">
    <property type="protein sequence ID" value="CAL1582877.1"/>
    <property type="molecule type" value="Genomic_DNA"/>
</dbReference>
<organism evidence="1 2">
    <name type="scientific">Knipowitschia caucasica</name>
    <name type="common">Caucasian dwarf goby</name>
    <name type="synonym">Pomatoschistus caucasicus</name>
    <dbReference type="NCBI Taxonomy" id="637954"/>
    <lineage>
        <taxon>Eukaryota</taxon>
        <taxon>Metazoa</taxon>
        <taxon>Chordata</taxon>
        <taxon>Craniata</taxon>
        <taxon>Vertebrata</taxon>
        <taxon>Euteleostomi</taxon>
        <taxon>Actinopterygii</taxon>
        <taxon>Neopterygii</taxon>
        <taxon>Teleostei</taxon>
        <taxon>Neoteleostei</taxon>
        <taxon>Acanthomorphata</taxon>
        <taxon>Gobiaria</taxon>
        <taxon>Gobiiformes</taxon>
        <taxon>Gobioidei</taxon>
        <taxon>Gobiidae</taxon>
        <taxon>Gobiinae</taxon>
        <taxon>Knipowitschia</taxon>
    </lineage>
</organism>